<accession>A0A023G7C0</accession>
<dbReference type="SMART" id="SM01361">
    <property type="entry name" value="A2M_recep"/>
    <property type="match status" value="1"/>
</dbReference>
<dbReference type="SUPFAM" id="SSF49410">
    <property type="entry name" value="Alpha-macroglobulin receptor domain"/>
    <property type="match status" value="1"/>
</dbReference>
<dbReference type="PANTHER" id="PTHR11412">
    <property type="entry name" value="MACROGLOBULIN / COMPLEMENT"/>
    <property type="match status" value="1"/>
</dbReference>
<evidence type="ECO:0000313" key="3">
    <source>
        <dbReference type="EMBL" id="JAC30086.1"/>
    </source>
</evidence>
<evidence type="ECO:0000259" key="1">
    <source>
        <dbReference type="SMART" id="SM00643"/>
    </source>
</evidence>
<feature type="domain" description="Alpha-macroglobulin receptor-binding" evidence="2">
    <location>
        <begin position="19"/>
        <end position="107"/>
    </location>
</feature>
<dbReference type="InterPro" id="IPR008993">
    <property type="entry name" value="TIMP-like_OB-fold"/>
</dbReference>
<feature type="domain" description="Netrin module non-TIMP type" evidence="1">
    <location>
        <begin position="165"/>
        <end position="280"/>
    </location>
</feature>
<dbReference type="InterPro" id="IPR009048">
    <property type="entry name" value="A-macroglobulin_rcpt-bd"/>
</dbReference>
<sequence length="314" mass="35886">MNFKESSMRVCARSLENTKGMAILDVGLLTGFKPVLADLEEMVTNKRVDSFEHGKRSVVFYLQKIPTDADVCVEFRLKQEFSVGKLQSASVKAYAYYDPDISCTKFYSPDRSSALLKIECDDANEGQSDVCRCLEGGCPPQDIKEMFTKENGEVMKTPICRENFRTHACEKAEFVWLGTALSESHKDGFITIKFFISNVLKPGIESEEDLLNNTRIIKARENCESFEMKRGSQYIIMSMDAKYKEKDRFGDEQYVYMIDSESVVISTESTNANIKKQMGKNRVKISPEKAPCNFDKLVTWFVHEFSDESRRCFT</sequence>
<dbReference type="EMBL" id="GBBM01005332">
    <property type="protein sequence ID" value="JAC30086.1"/>
    <property type="molecule type" value="mRNA"/>
</dbReference>
<keyword evidence="3" id="KW-0675">Receptor</keyword>
<dbReference type="InterPro" id="IPR050473">
    <property type="entry name" value="A2M/Complement_sys"/>
</dbReference>
<dbReference type="InterPro" id="IPR018933">
    <property type="entry name" value="Netrin_module_non-TIMP"/>
</dbReference>
<protein>
    <submittedName>
        <fullName evidence="3">Putative a-macroglobulin receptor</fullName>
    </submittedName>
</protein>
<name>A0A023G7C0_AMBTT</name>
<dbReference type="Pfam" id="PF01759">
    <property type="entry name" value="NTR"/>
    <property type="match status" value="1"/>
</dbReference>
<dbReference type="Gene3D" id="2.60.40.690">
    <property type="entry name" value="Alpha-macroglobulin, receptor-binding domain"/>
    <property type="match status" value="1"/>
</dbReference>
<organism evidence="3">
    <name type="scientific">Amblyomma triste</name>
    <name type="common">Neotropical tick</name>
    <dbReference type="NCBI Taxonomy" id="251400"/>
    <lineage>
        <taxon>Eukaryota</taxon>
        <taxon>Metazoa</taxon>
        <taxon>Ecdysozoa</taxon>
        <taxon>Arthropoda</taxon>
        <taxon>Chelicerata</taxon>
        <taxon>Arachnida</taxon>
        <taxon>Acari</taxon>
        <taxon>Parasitiformes</taxon>
        <taxon>Ixodida</taxon>
        <taxon>Ixodoidea</taxon>
        <taxon>Ixodidae</taxon>
        <taxon>Amblyomminae</taxon>
        <taxon>Amblyomma</taxon>
    </lineage>
</organism>
<dbReference type="GO" id="GO:0005576">
    <property type="term" value="C:extracellular region"/>
    <property type="evidence" value="ECO:0007669"/>
    <property type="project" value="InterPro"/>
</dbReference>
<dbReference type="InterPro" id="IPR036595">
    <property type="entry name" value="A-macroglobulin_rcpt-bd_sf"/>
</dbReference>
<dbReference type="SUPFAM" id="SSF50242">
    <property type="entry name" value="TIMP-like"/>
    <property type="match status" value="1"/>
</dbReference>
<dbReference type="SMART" id="SM00643">
    <property type="entry name" value="C345C"/>
    <property type="match status" value="1"/>
</dbReference>
<dbReference type="Gene3D" id="2.40.50.120">
    <property type="match status" value="1"/>
</dbReference>
<evidence type="ECO:0000259" key="2">
    <source>
        <dbReference type="SMART" id="SM01361"/>
    </source>
</evidence>
<dbReference type="PANTHER" id="PTHR11412:SF166">
    <property type="entry name" value="NTR DOMAIN-CONTAINING PROTEIN"/>
    <property type="match status" value="1"/>
</dbReference>
<dbReference type="AlphaFoldDB" id="A0A023G7C0"/>
<dbReference type="Pfam" id="PF07677">
    <property type="entry name" value="A2M_recep"/>
    <property type="match status" value="1"/>
</dbReference>
<reference evidence="3" key="1">
    <citation type="submission" date="2014-03" db="EMBL/GenBank/DDBJ databases">
        <title>The sialotranscriptome of Amblyomma triste, Amblyomma parvum and Amblyomma cajennense ticks, uncovered by 454-based RNA-seq.</title>
        <authorList>
            <person name="Garcia G.R."/>
            <person name="Gardinassi L.G."/>
            <person name="Ribeiro J.M."/>
            <person name="Anatriello E."/>
            <person name="Ferreira B.R."/>
            <person name="Moreira H.N."/>
            <person name="Mafra C."/>
            <person name="Olegario M.M."/>
            <person name="Szabo P.J."/>
            <person name="Miranda-Santos I.K."/>
            <person name="Maruyama S.R."/>
        </authorList>
    </citation>
    <scope>NUCLEOTIDE SEQUENCE</scope>
    <source>
        <strain evidence="3">Mato Grasso do Sul</strain>
        <tissue evidence="3">Salivary glands</tissue>
    </source>
</reference>
<proteinExistence type="evidence at transcript level"/>